<evidence type="ECO:0000256" key="1">
    <source>
        <dbReference type="SAM" id="MobiDB-lite"/>
    </source>
</evidence>
<feature type="transmembrane region" description="Helical" evidence="2">
    <location>
        <begin position="27"/>
        <end position="45"/>
    </location>
</feature>
<gene>
    <name evidence="3" type="ORF">EDC22_11217</name>
</gene>
<dbReference type="InterPro" id="IPR006837">
    <property type="entry name" value="Divergent_DAC"/>
</dbReference>
<sequence>MAALGGDGSTGGGRLARTLRGLSVRKVVLLLAATAAVLLAGRLLLFDDPLGGEPVAVVQLDSLPASRANTGETTGMRATLESEQPESLPDDQALPPADIVIGDPLTPSAATGGGEIGLVEMSRHGPIPAIAPDGRRPFDAYARPLGAVPPTGPRIAIVLGGLGLSTLTTETAIDRLPAEITLAFAPYGDELERLSARARQAGHELLLHVPLEPYDYPDSDPGPHTLLTGLDPEQNRDRLHWLMSRFSGYAGVLNYMGARFTASEDALRPFLGELRDRGLVYIDDGTSPRSAVPKVAREIGLSVAVATRVVDAVPTRAAIDEALRQLEDSARETGSALGIGSALPVSIEAIREWARGLEARGVTLVPASALVGGGAI</sequence>
<feature type="region of interest" description="Disordered" evidence="1">
    <location>
        <begin position="66"/>
        <end position="91"/>
    </location>
</feature>
<name>A0A4V2UY35_9HYPH</name>
<dbReference type="AlphaFoldDB" id="A0A4V2UY35"/>
<protein>
    <recommendedName>
        <fullName evidence="5">Divergent polysaccharide deacetylase</fullName>
    </recommendedName>
</protein>
<dbReference type="InterPro" id="IPR011330">
    <property type="entry name" value="Glyco_hydro/deAcase_b/a-brl"/>
</dbReference>
<comment type="caution">
    <text evidence="3">The sequence shown here is derived from an EMBL/GenBank/DDBJ whole genome shotgun (WGS) entry which is preliminary data.</text>
</comment>
<keyword evidence="2" id="KW-0472">Membrane</keyword>
<keyword evidence="4" id="KW-1185">Reference proteome</keyword>
<evidence type="ECO:0000313" key="4">
    <source>
        <dbReference type="Proteomes" id="UP000295678"/>
    </source>
</evidence>
<keyword evidence="2" id="KW-0812">Transmembrane</keyword>
<dbReference type="SUPFAM" id="SSF88713">
    <property type="entry name" value="Glycoside hydrolase/deacetylase"/>
    <property type="match status" value="1"/>
</dbReference>
<dbReference type="OrthoDB" id="9784811at2"/>
<reference evidence="3 4" key="1">
    <citation type="submission" date="2019-03" db="EMBL/GenBank/DDBJ databases">
        <title>Genomic Encyclopedia of Type Strains, Phase IV (KMG-IV): sequencing the most valuable type-strain genomes for metagenomic binning, comparative biology and taxonomic classification.</title>
        <authorList>
            <person name="Goeker M."/>
        </authorList>
    </citation>
    <scope>NUCLEOTIDE SEQUENCE [LARGE SCALE GENOMIC DNA]</scope>
    <source>
        <strain evidence="3 4">DSM 19345</strain>
    </source>
</reference>
<dbReference type="Pfam" id="PF04748">
    <property type="entry name" value="Polysacc_deac_2"/>
    <property type="match status" value="1"/>
</dbReference>
<dbReference type="EMBL" id="SMAK01000012">
    <property type="protein sequence ID" value="TCT05848.1"/>
    <property type="molecule type" value="Genomic_DNA"/>
</dbReference>
<dbReference type="Gene3D" id="3.20.20.370">
    <property type="entry name" value="Glycoside hydrolase/deacetylase"/>
    <property type="match status" value="1"/>
</dbReference>
<keyword evidence="2" id="KW-1133">Transmembrane helix</keyword>
<dbReference type="CDD" id="cd10936">
    <property type="entry name" value="CE4_DAC2"/>
    <property type="match status" value="1"/>
</dbReference>
<proteinExistence type="predicted"/>
<evidence type="ECO:0000313" key="3">
    <source>
        <dbReference type="EMBL" id="TCT05848.1"/>
    </source>
</evidence>
<dbReference type="GO" id="GO:0005975">
    <property type="term" value="P:carbohydrate metabolic process"/>
    <property type="evidence" value="ECO:0007669"/>
    <property type="project" value="InterPro"/>
</dbReference>
<evidence type="ECO:0000256" key="2">
    <source>
        <dbReference type="SAM" id="Phobius"/>
    </source>
</evidence>
<evidence type="ECO:0008006" key="5">
    <source>
        <dbReference type="Google" id="ProtNLM"/>
    </source>
</evidence>
<dbReference type="Proteomes" id="UP000295678">
    <property type="component" value="Unassembled WGS sequence"/>
</dbReference>
<dbReference type="PANTHER" id="PTHR30105">
    <property type="entry name" value="UNCHARACTERIZED YIBQ-RELATED"/>
    <property type="match status" value="1"/>
</dbReference>
<dbReference type="PANTHER" id="PTHR30105:SF2">
    <property type="entry name" value="DIVERGENT POLYSACCHARIDE DEACETYLASE SUPERFAMILY"/>
    <property type="match status" value="1"/>
</dbReference>
<accession>A0A4V2UY35</accession>
<organism evidence="3 4">
    <name type="scientific">Tepidamorphus gemmatus</name>
    <dbReference type="NCBI Taxonomy" id="747076"/>
    <lineage>
        <taxon>Bacteria</taxon>
        <taxon>Pseudomonadati</taxon>
        <taxon>Pseudomonadota</taxon>
        <taxon>Alphaproteobacteria</taxon>
        <taxon>Hyphomicrobiales</taxon>
        <taxon>Tepidamorphaceae</taxon>
        <taxon>Tepidamorphus</taxon>
    </lineage>
</organism>